<dbReference type="Proteomes" id="UP001627154">
    <property type="component" value="Unassembled WGS sequence"/>
</dbReference>
<sequence length="103" mass="11548">MHSRKKVSRRSEHEERGRHELYTSSTIFDTARFGAVERGRLHIFQIDVEKPRNCQVTTAAAAAQGAALGAPHTATYTTLGSRGYIIKPARTRHDRRILHEAAP</sequence>
<protein>
    <submittedName>
        <fullName evidence="1">Uncharacterized protein</fullName>
    </submittedName>
</protein>
<gene>
    <name evidence="1" type="ORF">TKK_019140</name>
</gene>
<organism evidence="1 2">
    <name type="scientific">Trichogramma kaykai</name>
    <dbReference type="NCBI Taxonomy" id="54128"/>
    <lineage>
        <taxon>Eukaryota</taxon>
        <taxon>Metazoa</taxon>
        <taxon>Ecdysozoa</taxon>
        <taxon>Arthropoda</taxon>
        <taxon>Hexapoda</taxon>
        <taxon>Insecta</taxon>
        <taxon>Pterygota</taxon>
        <taxon>Neoptera</taxon>
        <taxon>Endopterygota</taxon>
        <taxon>Hymenoptera</taxon>
        <taxon>Apocrita</taxon>
        <taxon>Proctotrupomorpha</taxon>
        <taxon>Chalcidoidea</taxon>
        <taxon>Trichogrammatidae</taxon>
        <taxon>Trichogramma</taxon>
    </lineage>
</organism>
<evidence type="ECO:0000313" key="1">
    <source>
        <dbReference type="EMBL" id="KAL3385137.1"/>
    </source>
</evidence>
<dbReference type="AlphaFoldDB" id="A0ABD2VXK9"/>
<keyword evidence="2" id="KW-1185">Reference proteome</keyword>
<comment type="caution">
    <text evidence="1">The sequence shown here is derived from an EMBL/GenBank/DDBJ whole genome shotgun (WGS) entry which is preliminary data.</text>
</comment>
<dbReference type="EMBL" id="JBJJXI010000159">
    <property type="protein sequence ID" value="KAL3385137.1"/>
    <property type="molecule type" value="Genomic_DNA"/>
</dbReference>
<name>A0ABD2VXK9_9HYME</name>
<reference evidence="1 2" key="1">
    <citation type="journal article" date="2024" name="bioRxiv">
        <title>A reference genome for Trichogramma kaykai: A tiny desert-dwelling parasitoid wasp with competing sex-ratio distorters.</title>
        <authorList>
            <person name="Culotta J."/>
            <person name="Lindsey A.R."/>
        </authorList>
    </citation>
    <scope>NUCLEOTIDE SEQUENCE [LARGE SCALE GENOMIC DNA]</scope>
    <source>
        <strain evidence="1 2">KSX58</strain>
    </source>
</reference>
<proteinExistence type="predicted"/>
<accession>A0ABD2VXK9</accession>
<evidence type="ECO:0000313" key="2">
    <source>
        <dbReference type="Proteomes" id="UP001627154"/>
    </source>
</evidence>